<evidence type="ECO:0000256" key="1">
    <source>
        <dbReference type="ARBA" id="ARBA00023054"/>
    </source>
</evidence>
<feature type="region of interest" description="Disordered" evidence="2">
    <location>
        <begin position="787"/>
        <end position="844"/>
    </location>
</feature>
<evidence type="ECO:0000313" key="5">
    <source>
        <dbReference type="RefSeq" id="XP_022240021.1"/>
    </source>
</evidence>
<keyword evidence="4" id="KW-1185">Reference proteome</keyword>
<keyword evidence="1" id="KW-0175">Coiled coil</keyword>
<evidence type="ECO:0000256" key="2">
    <source>
        <dbReference type="SAM" id="MobiDB-lite"/>
    </source>
</evidence>
<protein>
    <submittedName>
        <fullName evidence="5">Uncharacterized protein LOC106458176</fullName>
    </submittedName>
</protein>
<dbReference type="Pfam" id="PF15304">
    <property type="entry name" value="AKAP2_C"/>
    <property type="match status" value="2"/>
</dbReference>
<dbReference type="PANTHER" id="PTHR18839">
    <property type="entry name" value="MITOTIC INTERACTOR AND SUBSTRATE OF PLK1 MISP FAMILY MEMBER"/>
    <property type="match status" value="1"/>
</dbReference>
<accession>A0ABM1S8R6</accession>
<dbReference type="RefSeq" id="XP_022240021.1">
    <property type="nucleotide sequence ID" value="XM_022384313.1"/>
</dbReference>
<dbReference type="Proteomes" id="UP000694941">
    <property type="component" value="Unplaced"/>
</dbReference>
<dbReference type="InterPro" id="IPR042779">
    <property type="entry name" value="MISP/MISP3-like"/>
</dbReference>
<sequence length="1022" mass="116528">METVELENFSTSKNVKLDGIVGAKMVFITNMDENFSSEEESKENTRETDYLFKQQIFPDWTLNPENVQDVASNSQKAPSATEKSRNIPAMTSKPENVQDVTSNPQYVPDATDSDSELNLHEIEMERRRIIDKQVVRKKIIEQWALKNQKDDIDESKSNEDSLEILRNLNSKTSLKTFPPSPHNSQGSTKTFEKRKEQEKNIADQFRKHQSTRDISKIKEDNTDDIDSNSIIQNKQKTIKYWERLTMAQQTFDGSKEVSPIHSRTEINNSNLVCKERLAIQNEHPKYNTTSQLNISQKEPTLLDLNNYCNDSLNITVNTFSGIENTIALDSLEIEHERIRKSGKSLTRLLDNSQDSSLRSDLFTERLSDGSVGEVEDRFPSTYVNIGHRNIYENKTFEPTFYIQTTAQSFKMETNFIEREIRLQKEKKDMLAKERHNIFPNAINQVSTSDNPSTIVDKIQVPQHPMERLSSSPPSVHQKTQNLYISYNINSRIAMEIQELKERENELRQLRGQAQPPLVNETSLNNENNDINLGNTQSEHSVKYESLFDDNLCSERQSSITSSIQPEHNVTSAISLNDLHGGQHHDLESAFTYRWKENIKVRPLSDQENVETGHYCKASNETPVEREIRLAKEREDALRKERGWLTPMASEGKVWKPHSQSSVSSSVPRLTSFTSSMFSGNTQKMLASSRIQKEIDEQTQREMALRADGHIQTISQERTDSKVARLGEGDITIQEEVVSETIEPQKHDDIILFSTQQNEAPSTHVLSTQSRNMCSDDSLRQIPTQIHGVGMDNAPSPAKLTSVTNGYTYDKEPRNPPSPPNSMSSSNTISLPGRRFIQNPTGNRGISMHKFIASRGREIRAFSSLKSPSTSKLPNCKESLAHPFPIRSSSVVQPIKHTNEHFNTLPPMVISKDNKEEKPPMLNRKSLPSAESKIQEELKELKDREEELRLQRAHLLGSSQPNLHKLEDDDQLEPFDQERSNSNPDLSENGVLESPVDPIPSIFSGQRRRSLLIAQWEQKIQEA</sequence>
<feature type="compositionally biased region" description="Polar residues" evidence="2">
    <location>
        <begin position="94"/>
        <end position="105"/>
    </location>
</feature>
<feature type="region of interest" description="Disordered" evidence="2">
    <location>
        <begin position="972"/>
        <end position="1003"/>
    </location>
</feature>
<feature type="region of interest" description="Disordered" evidence="2">
    <location>
        <begin position="909"/>
        <end position="932"/>
    </location>
</feature>
<evidence type="ECO:0000313" key="4">
    <source>
        <dbReference type="Proteomes" id="UP000694941"/>
    </source>
</evidence>
<feature type="domain" description="A-kinase anchor protein 2 C-terminal" evidence="3">
    <location>
        <begin position="811"/>
        <end position="1020"/>
    </location>
</feature>
<reference evidence="5" key="1">
    <citation type="submission" date="2025-08" db="UniProtKB">
        <authorList>
            <consortium name="RefSeq"/>
        </authorList>
    </citation>
    <scope>IDENTIFICATION</scope>
    <source>
        <tissue evidence="5">Muscle</tissue>
    </source>
</reference>
<gene>
    <name evidence="5" type="primary">LOC106458176</name>
</gene>
<evidence type="ECO:0000259" key="3">
    <source>
        <dbReference type="Pfam" id="PF15304"/>
    </source>
</evidence>
<dbReference type="InterPro" id="IPR029304">
    <property type="entry name" value="AKAP2_C"/>
</dbReference>
<feature type="domain" description="A-kinase anchor protein 2 C-terminal" evidence="3">
    <location>
        <begin position="684"/>
        <end position="742"/>
    </location>
</feature>
<organism evidence="4 5">
    <name type="scientific">Limulus polyphemus</name>
    <name type="common">Atlantic horseshoe crab</name>
    <dbReference type="NCBI Taxonomy" id="6850"/>
    <lineage>
        <taxon>Eukaryota</taxon>
        <taxon>Metazoa</taxon>
        <taxon>Ecdysozoa</taxon>
        <taxon>Arthropoda</taxon>
        <taxon>Chelicerata</taxon>
        <taxon>Merostomata</taxon>
        <taxon>Xiphosura</taxon>
        <taxon>Limulidae</taxon>
        <taxon>Limulus</taxon>
    </lineage>
</organism>
<proteinExistence type="predicted"/>
<feature type="region of interest" description="Disordered" evidence="2">
    <location>
        <begin position="171"/>
        <end position="199"/>
    </location>
</feature>
<feature type="compositionally biased region" description="Low complexity" evidence="2">
    <location>
        <begin position="820"/>
        <end position="831"/>
    </location>
</feature>
<dbReference type="GeneID" id="106458176"/>
<dbReference type="PANTHER" id="PTHR18839:SF0">
    <property type="entry name" value="MITOTIC INTERACTOR AND SUBSTRATE OF PLK1 ISOFORM X1-RELATED"/>
    <property type="match status" value="1"/>
</dbReference>
<feature type="region of interest" description="Disordered" evidence="2">
    <location>
        <begin position="94"/>
        <end position="113"/>
    </location>
</feature>
<feature type="compositionally biased region" description="Basic and acidic residues" evidence="2">
    <location>
        <begin position="190"/>
        <end position="199"/>
    </location>
</feature>
<name>A0ABM1S8R6_LIMPO</name>